<sequence length="209" mass="23687">MSALTVTTTLTNGHVKGKLDTTLNGYRKNGYVKPETDLPSLRLAAPYSTDPLAVAERERCAYGRIPRAAAAAGTAPRRVRVYSDGIYDMFHQGHARQLQQAKCVFPNVYLIVGVCNDKLTHSRKGRTVMTEDERYEAVRHCRYVDEVVKDAPWEYDEAFLEKHKIDFLAHDDIPYTTEDCEDTYAMIKAKDMFVATERTEGKSYTSTSF</sequence>
<dbReference type="SUPFAM" id="SSF52374">
    <property type="entry name" value="Nucleotidylyl transferase"/>
    <property type="match status" value="1"/>
</dbReference>
<evidence type="ECO:0000256" key="1">
    <source>
        <dbReference type="ARBA" id="ARBA00010101"/>
    </source>
</evidence>
<dbReference type="PANTHER" id="PTHR10739:SF13">
    <property type="entry name" value="CHOLINE-PHOSPHATE CYTIDYLYLTRANSFERASE"/>
    <property type="match status" value="1"/>
</dbReference>
<dbReference type="PANTHER" id="PTHR10739">
    <property type="entry name" value="CYTIDYLYLTRANSFERASE"/>
    <property type="match status" value="1"/>
</dbReference>
<dbReference type="NCBIfam" id="TIGR00125">
    <property type="entry name" value="cyt_tran_rel"/>
    <property type="match status" value="1"/>
</dbReference>
<feature type="domain" description="Cytidyltransferase-like" evidence="10">
    <location>
        <begin position="84"/>
        <end position="199"/>
    </location>
</feature>
<gene>
    <name evidence="11" type="ORF">PLXY2_LOCUS3996</name>
</gene>
<dbReference type="EC" id="2.7.7.15" evidence="9"/>
<keyword evidence="5" id="KW-0443">Lipid metabolism</keyword>
<proteinExistence type="inferred from homology"/>
<dbReference type="Pfam" id="PF01467">
    <property type="entry name" value="CTP_transf_like"/>
    <property type="match status" value="1"/>
</dbReference>
<keyword evidence="2" id="KW-0444">Lipid biosynthesis</keyword>
<dbReference type="GO" id="GO:0004105">
    <property type="term" value="F:choline-phosphate cytidylyltransferase activity"/>
    <property type="evidence" value="ECO:0007669"/>
    <property type="project" value="UniProtKB-EC"/>
</dbReference>
<evidence type="ECO:0000256" key="8">
    <source>
        <dbReference type="ARBA" id="ARBA00025706"/>
    </source>
</evidence>
<protein>
    <recommendedName>
        <fullName evidence="9">choline-phosphate cytidylyltransferase</fullName>
        <ecNumber evidence="9">2.7.7.15</ecNumber>
    </recommendedName>
</protein>
<evidence type="ECO:0000256" key="7">
    <source>
        <dbReference type="ARBA" id="ARBA00023264"/>
    </source>
</evidence>
<keyword evidence="12" id="KW-1185">Reference proteome</keyword>
<dbReference type="InterPro" id="IPR014729">
    <property type="entry name" value="Rossmann-like_a/b/a_fold"/>
</dbReference>
<dbReference type="InterPro" id="IPR041723">
    <property type="entry name" value="CCT"/>
</dbReference>
<evidence type="ECO:0000256" key="5">
    <source>
        <dbReference type="ARBA" id="ARBA00023098"/>
    </source>
</evidence>
<name>A0A8S4DZ85_PLUXY</name>
<keyword evidence="3" id="KW-0808">Transferase</keyword>
<evidence type="ECO:0000256" key="6">
    <source>
        <dbReference type="ARBA" id="ARBA00023209"/>
    </source>
</evidence>
<comment type="caution">
    <text evidence="11">The sequence shown here is derived from an EMBL/GenBank/DDBJ whole genome shotgun (WGS) entry which is preliminary data.</text>
</comment>
<evidence type="ECO:0000256" key="3">
    <source>
        <dbReference type="ARBA" id="ARBA00022679"/>
    </source>
</evidence>
<comment type="similarity">
    <text evidence="1">Belongs to the cytidylyltransferase family.</text>
</comment>
<evidence type="ECO:0000259" key="10">
    <source>
        <dbReference type="Pfam" id="PF01467"/>
    </source>
</evidence>
<organism evidence="11 12">
    <name type="scientific">Plutella xylostella</name>
    <name type="common">Diamondback moth</name>
    <name type="synonym">Plutella maculipennis</name>
    <dbReference type="NCBI Taxonomy" id="51655"/>
    <lineage>
        <taxon>Eukaryota</taxon>
        <taxon>Metazoa</taxon>
        <taxon>Ecdysozoa</taxon>
        <taxon>Arthropoda</taxon>
        <taxon>Hexapoda</taxon>
        <taxon>Insecta</taxon>
        <taxon>Pterygota</taxon>
        <taxon>Neoptera</taxon>
        <taxon>Endopterygota</taxon>
        <taxon>Lepidoptera</taxon>
        <taxon>Glossata</taxon>
        <taxon>Ditrysia</taxon>
        <taxon>Yponomeutoidea</taxon>
        <taxon>Plutellidae</taxon>
        <taxon>Plutella</taxon>
    </lineage>
</organism>
<comment type="pathway">
    <text evidence="8">Phospholipid metabolism; phosphatidylcholine biosynthesis; phosphatidylcholine from phosphocholine: step 1/2.</text>
</comment>
<dbReference type="CDD" id="cd02174">
    <property type="entry name" value="CCT"/>
    <property type="match status" value="1"/>
</dbReference>
<evidence type="ECO:0000256" key="9">
    <source>
        <dbReference type="ARBA" id="ARBA00026101"/>
    </source>
</evidence>
<evidence type="ECO:0000256" key="4">
    <source>
        <dbReference type="ARBA" id="ARBA00022695"/>
    </source>
</evidence>
<dbReference type="AlphaFoldDB" id="A0A8S4DZ85"/>
<dbReference type="EMBL" id="CAJHNJ030000010">
    <property type="protein sequence ID" value="CAG9107306.1"/>
    <property type="molecule type" value="Genomic_DNA"/>
</dbReference>
<reference evidence="11" key="1">
    <citation type="submission" date="2020-11" db="EMBL/GenBank/DDBJ databases">
        <authorList>
            <person name="Whiteford S."/>
        </authorList>
    </citation>
    <scope>NUCLEOTIDE SEQUENCE</scope>
</reference>
<dbReference type="InterPro" id="IPR004821">
    <property type="entry name" value="Cyt_trans-like"/>
</dbReference>
<evidence type="ECO:0000313" key="11">
    <source>
        <dbReference type="EMBL" id="CAG9107306.1"/>
    </source>
</evidence>
<evidence type="ECO:0000313" key="12">
    <source>
        <dbReference type="Proteomes" id="UP000653454"/>
    </source>
</evidence>
<keyword evidence="6" id="KW-0594">Phospholipid biosynthesis</keyword>
<evidence type="ECO:0000256" key="2">
    <source>
        <dbReference type="ARBA" id="ARBA00022516"/>
    </source>
</evidence>
<keyword evidence="7" id="KW-1208">Phospholipid metabolism</keyword>
<keyword evidence="4" id="KW-0548">Nucleotidyltransferase</keyword>
<dbReference type="GO" id="GO:0031210">
    <property type="term" value="F:phosphatidylcholine binding"/>
    <property type="evidence" value="ECO:0007669"/>
    <property type="project" value="TreeGrafter"/>
</dbReference>
<dbReference type="Proteomes" id="UP000653454">
    <property type="component" value="Unassembled WGS sequence"/>
</dbReference>
<accession>A0A8S4DZ85</accession>
<dbReference type="Gene3D" id="3.40.50.620">
    <property type="entry name" value="HUPs"/>
    <property type="match status" value="1"/>
</dbReference>
<dbReference type="InterPro" id="IPR045049">
    <property type="entry name" value="Pcy1-like"/>
</dbReference>